<evidence type="ECO:0000256" key="1">
    <source>
        <dbReference type="SAM" id="MobiDB-lite"/>
    </source>
</evidence>
<organism evidence="2 3">
    <name type="scientific">Plutella xylostella</name>
    <name type="common">Diamondback moth</name>
    <name type="synonym">Plutella maculipennis</name>
    <dbReference type="NCBI Taxonomy" id="51655"/>
    <lineage>
        <taxon>Eukaryota</taxon>
        <taxon>Metazoa</taxon>
        <taxon>Ecdysozoa</taxon>
        <taxon>Arthropoda</taxon>
        <taxon>Hexapoda</taxon>
        <taxon>Insecta</taxon>
        <taxon>Pterygota</taxon>
        <taxon>Neoptera</taxon>
        <taxon>Endopterygota</taxon>
        <taxon>Lepidoptera</taxon>
        <taxon>Glossata</taxon>
        <taxon>Ditrysia</taxon>
        <taxon>Yponomeutoidea</taxon>
        <taxon>Plutellidae</taxon>
        <taxon>Plutella</taxon>
    </lineage>
</organism>
<reference evidence="2" key="1">
    <citation type="submission" date="2020-11" db="EMBL/GenBank/DDBJ databases">
        <authorList>
            <person name="Whiteford S."/>
        </authorList>
    </citation>
    <scope>NUCLEOTIDE SEQUENCE</scope>
</reference>
<keyword evidence="3" id="KW-1185">Reference proteome</keyword>
<gene>
    <name evidence="2" type="ORF">PLXY2_LOCUS13360</name>
</gene>
<evidence type="ECO:0000313" key="3">
    <source>
        <dbReference type="Proteomes" id="UP000653454"/>
    </source>
</evidence>
<feature type="compositionally biased region" description="Polar residues" evidence="1">
    <location>
        <begin position="44"/>
        <end position="67"/>
    </location>
</feature>
<accession>A0A8S4G3Q8</accession>
<comment type="caution">
    <text evidence="2">The sequence shown here is derived from an EMBL/GenBank/DDBJ whole genome shotgun (WGS) entry which is preliminary data.</text>
</comment>
<feature type="region of interest" description="Disordered" evidence="1">
    <location>
        <begin position="41"/>
        <end position="67"/>
    </location>
</feature>
<dbReference type="EMBL" id="CAJHNJ030000095">
    <property type="protein sequence ID" value="CAG9135116.1"/>
    <property type="molecule type" value="Genomic_DNA"/>
</dbReference>
<dbReference type="AlphaFoldDB" id="A0A8S4G3Q8"/>
<dbReference type="Proteomes" id="UP000653454">
    <property type="component" value="Unassembled WGS sequence"/>
</dbReference>
<sequence>MSTRSEAYAVELVICYKFRRSQQHGMINFGPRVTAQLAKRLTRPVQTSEPAPPSDSETAKLTTTSEK</sequence>
<evidence type="ECO:0000313" key="2">
    <source>
        <dbReference type="EMBL" id="CAG9135116.1"/>
    </source>
</evidence>
<name>A0A8S4G3Q8_PLUXY</name>
<protein>
    <submittedName>
        <fullName evidence="2">(diamondback moth) hypothetical protein</fullName>
    </submittedName>
</protein>
<proteinExistence type="predicted"/>